<gene>
    <name evidence="1" type="ORF">GCM10010421_32330</name>
</gene>
<dbReference type="RefSeq" id="WP_344603889.1">
    <property type="nucleotide sequence ID" value="NZ_BAAATK010000018.1"/>
</dbReference>
<name>A0ABN3JTX3_9ACTN</name>
<comment type="caution">
    <text evidence="1">The sequence shown here is derived from an EMBL/GenBank/DDBJ whole genome shotgun (WGS) entry which is preliminary data.</text>
</comment>
<reference evidence="1 2" key="1">
    <citation type="journal article" date="2019" name="Int. J. Syst. Evol. Microbiol.">
        <title>The Global Catalogue of Microorganisms (GCM) 10K type strain sequencing project: providing services to taxonomists for standard genome sequencing and annotation.</title>
        <authorList>
            <consortium name="The Broad Institute Genomics Platform"/>
            <consortium name="The Broad Institute Genome Sequencing Center for Infectious Disease"/>
            <person name="Wu L."/>
            <person name="Ma J."/>
        </authorList>
    </citation>
    <scope>NUCLEOTIDE SEQUENCE [LARGE SCALE GENOMIC DNA]</scope>
    <source>
        <strain evidence="1 2">JCM 6922</strain>
    </source>
</reference>
<sequence length="104" mass="11405">MTETTARPEPADPCGNTAPHLAHRNWQSEQCGVCPGREQARPSRYPHRLRLYGGRNTHAAEKLAISGDLLTACDYDAGAAYHRMPDTSAVTCRACQRVLAKEKA</sequence>
<protein>
    <submittedName>
        <fullName evidence="1">Uncharacterized protein</fullName>
    </submittedName>
</protein>
<keyword evidence="2" id="KW-1185">Reference proteome</keyword>
<proteinExistence type="predicted"/>
<evidence type="ECO:0000313" key="2">
    <source>
        <dbReference type="Proteomes" id="UP001500460"/>
    </source>
</evidence>
<accession>A0ABN3JTX3</accession>
<dbReference type="Proteomes" id="UP001500460">
    <property type="component" value="Unassembled WGS sequence"/>
</dbReference>
<evidence type="ECO:0000313" key="1">
    <source>
        <dbReference type="EMBL" id="GAA2439608.1"/>
    </source>
</evidence>
<dbReference type="EMBL" id="BAAATK010000018">
    <property type="protein sequence ID" value="GAA2439608.1"/>
    <property type="molecule type" value="Genomic_DNA"/>
</dbReference>
<organism evidence="1 2">
    <name type="scientific">Streptomyces glaucus</name>
    <dbReference type="NCBI Taxonomy" id="284029"/>
    <lineage>
        <taxon>Bacteria</taxon>
        <taxon>Bacillati</taxon>
        <taxon>Actinomycetota</taxon>
        <taxon>Actinomycetes</taxon>
        <taxon>Kitasatosporales</taxon>
        <taxon>Streptomycetaceae</taxon>
        <taxon>Streptomyces</taxon>
    </lineage>
</organism>